<dbReference type="PATRIC" id="fig|61435.13.peg.1483"/>
<dbReference type="InterPro" id="IPR001048">
    <property type="entry name" value="Asp/Glu/Uridylate_kinase"/>
</dbReference>
<dbReference type="OrthoDB" id="9799110at2"/>
<dbReference type="EC" id="2.7.2.4" evidence="14"/>
<keyword evidence="5 15" id="KW-0028">Amino-acid biosynthesis</keyword>
<dbReference type="InterPro" id="IPR041740">
    <property type="entry name" value="AKii-LysC-BS"/>
</dbReference>
<dbReference type="FunFam" id="3.40.1160.10:FF:000002">
    <property type="entry name" value="Aspartokinase"/>
    <property type="match status" value="1"/>
</dbReference>
<dbReference type="GO" id="GO:0005524">
    <property type="term" value="F:ATP binding"/>
    <property type="evidence" value="ECO:0007669"/>
    <property type="project" value="UniProtKB-KW"/>
</dbReference>
<name>A0A142VCT9_9CHLR</name>
<dbReference type="Pfam" id="PF00696">
    <property type="entry name" value="AA_kinase"/>
    <property type="match status" value="1"/>
</dbReference>
<evidence type="ECO:0000256" key="5">
    <source>
        <dbReference type="ARBA" id="ARBA00022605"/>
    </source>
</evidence>
<dbReference type="GO" id="GO:0009089">
    <property type="term" value="P:lysine biosynthetic process via diaminopimelate"/>
    <property type="evidence" value="ECO:0007669"/>
    <property type="project" value="UniProtKB-UniPathway"/>
</dbReference>
<evidence type="ECO:0000256" key="9">
    <source>
        <dbReference type="ARBA" id="ARBA00022840"/>
    </source>
</evidence>
<dbReference type="FunFam" id="3.30.2130.10:FF:000002">
    <property type="entry name" value="Aspartokinase"/>
    <property type="match status" value="1"/>
</dbReference>
<evidence type="ECO:0000256" key="6">
    <source>
        <dbReference type="ARBA" id="ARBA00022679"/>
    </source>
</evidence>
<dbReference type="Gene3D" id="3.30.2130.10">
    <property type="entry name" value="VC0802-like"/>
    <property type="match status" value="1"/>
</dbReference>
<dbReference type="UniPathway" id="UPA00034">
    <property type="reaction ID" value="UER00015"/>
</dbReference>
<evidence type="ECO:0000313" key="17">
    <source>
        <dbReference type="EMBL" id="AMU87421.1"/>
    </source>
</evidence>
<dbReference type="InterPro" id="IPR002912">
    <property type="entry name" value="ACT_dom"/>
</dbReference>
<comment type="pathway">
    <text evidence="2 15">Amino-acid biosynthesis; L-methionine biosynthesis via de novo pathway; L-homoserine from L-aspartate: step 1/3.</text>
</comment>
<feature type="binding site" evidence="13">
    <location>
        <position position="74"/>
    </location>
    <ligand>
        <name>substrate</name>
    </ligand>
</feature>
<dbReference type="InterPro" id="IPR005260">
    <property type="entry name" value="Asp_kin_monofn"/>
</dbReference>
<dbReference type="GO" id="GO:0009090">
    <property type="term" value="P:homoserine biosynthetic process"/>
    <property type="evidence" value="ECO:0007669"/>
    <property type="project" value="TreeGrafter"/>
</dbReference>
<feature type="binding site" evidence="13">
    <location>
        <begin position="7"/>
        <end position="10"/>
    </location>
    <ligand>
        <name>ATP</name>
        <dbReference type="ChEBI" id="CHEBI:30616"/>
    </ligand>
</feature>
<dbReference type="EMBL" id="CP011127">
    <property type="protein sequence ID" value="AMU87421.1"/>
    <property type="molecule type" value="Genomic_DNA"/>
</dbReference>
<dbReference type="CDD" id="cd04261">
    <property type="entry name" value="AAK_AKii-LysC-BS"/>
    <property type="match status" value="1"/>
</dbReference>
<keyword evidence="9 13" id="KW-0067">ATP-binding</keyword>
<evidence type="ECO:0000256" key="8">
    <source>
        <dbReference type="ARBA" id="ARBA00022777"/>
    </source>
</evidence>
<feature type="binding site" evidence="13">
    <location>
        <position position="47"/>
    </location>
    <ligand>
        <name>substrate</name>
    </ligand>
</feature>
<dbReference type="NCBIfam" id="TIGR00657">
    <property type="entry name" value="asp_kinases"/>
    <property type="match status" value="1"/>
</dbReference>
<comment type="catalytic activity">
    <reaction evidence="12 14">
        <text>L-aspartate + ATP = 4-phospho-L-aspartate + ADP</text>
        <dbReference type="Rhea" id="RHEA:23776"/>
        <dbReference type="ChEBI" id="CHEBI:29991"/>
        <dbReference type="ChEBI" id="CHEBI:30616"/>
        <dbReference type="ChEBI" id="CHEBI:57535"/>
        <dbReference type="ChEBI" id="CHEBI:456216"/>
        <dbReference type="EC" id="2.7.2.4"/>
    </reaction>
</comment>
<dbReference type="InterPro" id="IPR036393">
    <property type="entry name" value="AceGlu_kinase-like_sf"/>
</dbReference>
<dbReference type="GO" id="GO:0005829">
    <property type="term" value="C:cytosol"/>
    <property type="evidence" value="ECO:0007669"/>
    <property type="project" value="TreeGrafter"/>
</dbReference>
<evidence type="ECO:0000313" key="18">
    <source>
        <dbReference type="Proteomes" id="UP000076394"/>
    </source>
</evidence>
<dbReference type="NCBIfam" id="NF005154">
    <property type="entry name" value="PRK06635.1-2"/>
    <property type="match status" value="1"/>
</dbReference>
<dbReference type="GO" id="GO:0004072">
    <property type="term" value="F:aspartate kinase activity"/>
    <property type="evidence" value="ECO:0007669"/>
    <property type="project" value="UniProtKB-EC"/>
</dbReference>
<evidence type="ECO:0000256" key="10">
    <source>
        <dbReference type="ARBA" id="ARBA00022915"/>
    </source>
</evidence>
<dbReference type="PANTHER" id="PTHR21499">
    <property type="entry name" value="ASPARTATE KINASE"/>
    <property type="match status" value="1"/>
</dbReference>
<sequence length="405" mass="43207">MAVVVHKYGGTSVGDAERIKHVAKRIIAARQKGNDVVAVVSAMGDTTDDLIELAHKLNDCPEPREMDVLLSTGEIVSSTLLAMALKNMGQDAISLSGQQAGIRTDSVHSKARITGIDPKRIHDELDKGRVVIVAGFQGISDCQDVTTLGRGGSDTTAVALAASLGASICERYTDVDGVYTADPRLIPDARRLSEISYEEMLELSSYGAKIMHPRAVEIGQVYNIPILVASSFNENPGTLIHGGEKMEIRNRVSGIAHDFEVAKITILGVPDKPGIAAGLFAPLAKAGVSVDTIVQNSSQDHITDLTFTVTKSDLGKALEVIGPIAKELQAREVLSDSKIGKVSIIGTGMLNAPGYAARMFKALSDVGINILLISTSEIRITCIIEEDKVKDAVRAIHKAFEMEKD</sequence>
<dbReference type="InterPro" id="IPR018042">
    <property type="entry name" value="Aspartate_kinase_CS"/>
</dbReference>
<dbReference type="UniPathway" id="UPA00051">
    <property type="reaction ID" value="UER00462"/>
</dbReference>
<dbReference type="NCBIfam" id="TIGR00656">
    <property type="entry name" value="asp_kin_monofn"/>
    <property type="match status" value="1"/>
</dbReference>
<evidence type="ECO:0000256" key="12">
    <source>
        <dbReference type="ARBA" id="ARBA00047872"/>
    </source>
</evidence>
<organism evidence="17 18">
    <name type="scientific">Dehalococcoides mccartyi</name>
    <dbReference type="NCBI Taxonomy" id="61435"/>
    <lineage>
        <taxon>Bacteria</taxon>
        <taxon>Bacillati</taxon>
        <taxon>Chloroflexota</taxon>
        <taxon>Dehalococcoidia</taxon>
        <taxon>Dehalococcoidales</taxon>
        <taxon>Dehalococcoidaceae</taxon>
        <taxon>Dehalococcoides</taxon>
    </lineage>
</organism>
<evidence type="ECO:0000256" key="4">
    <source>
        <dbReference type="ARBA" id="ARBA00010122"/>
    </source>
</evidence>
<dbReference type="InterPro" id="IPR045865">
    <property type="entry name" value="ACT-like_dom_sf"/>
</dbReference>
<comment type="pathway">
    <text evidence="3 15">Amino-acid biosynthesis; L-threonine biosynthesis; L-threonine from L-aspartate: step 1/5.</text>
</comment>
<dbReference type="PIRSF" id="PIRSF000726">
    <property type="entry name" value="Asp_kin"/>
    <property type="match status" value="1"/>
</dbReference>
<comment type="similarity">
    <text evidence="4 14">Belongs to the aspartokinase family.</text>
</comment>
<reference evidence="17 18" key="1">
    <citation type="submission" date="2015-03" db="EMBL/GenBank/DDBJ databases">
        <title>Genomic characterization of Dehalococcoides mccartyi strain 11a5, an unusal plasmid-containing chloroethene dechlorinator.</title>
        <authorList>
            <person name="Zhao S."/>
            <person name="Ding C."/>
            <person name="He J."/>
        </authorList>
    </citation>
    <scope>NUCLEOTIDE SEQUENCE [LARGE SCALE GENOMIC DNA]</scope>
    <source>
        <strain evidence="17 18">11a5</strain>
    </source>
</reference>
<evidence type="ECO:0000256" key="3">
    <source>
        <dbReference type="ARBA" id="ARBA00005139"/>
    </source>
</evidence>
<dbReference type="UniPathway" id="UPA00050">
    <property type="reaction ID" value="UER00461"/>
</dbReference>
<keyword evidence="8 14" id="KW-0418">Kinase</keyword>
<dbReference type="AlphaFoldDB" id="A0A142VCT9"/>
<protein>
    <recommendedName>
        <fullName evidence="14">Aspartokinase</fullName>
        <ecNumber evidence="14">2.7.2.4</ecNumber>
    </recommendedName>
</protein>
<dbReference type="Pfam" id="PF01842">
    <property type="entry name" value="ACT"/>
    <property type="match status" value="1"/>
</dbReference>
<dbReference type="CDD" id="cd04913">
    <property type="entry name" value="ACT_AKii-LysC-BS-like_1"/>
    <property type="match status" value="1"/>
</dbReference>
<feature type="binding site" evidence="13">
    <location>
        <position position="184"/>
    </location>
    <ligand>
        <name>ATP</name>
        <dbReference type="ChEBI" id="CHEBI:30616"/>
    </ligand>
</feature>
<dbReference type="GO" id="GO:0009088">
    <property type="term" value="P:threonine biosynthetic process"/>
    <property type="evidence" value="ECO:0007669"/>
    <property type="project" value="UniProtKB-UniPathway"/>
</dbReference>
<evidence type="ECO:0000256" key="15">
    <source>
        <dbReference type="RuleBase" id="RU004249"/>
    </source>
</evidence>
<proteinExistence type="inferred from homology"/>
<dbReference type="PROSITE" id="PS00324">
    <property type="entry name" value="ASPARTOKINASE"/>
    <property type="match status" value="1"/>
</dbReference>
<keyword evidence="6 14" id="KW-0808">Transferase</keyword>
<comment type="pathway">
    <text evidence="1 15">Amino-acid biosynthesis; L-lysine biosynthesis via DAP pathway; (S)-tetrahydrodipicolinate from L-aspartate: step 1/4.</text>
</comment>
<dbReference type="Proteomes" id="UP000076394">
    <property type="component" value="Chromosome"/>
</dbReference>
<dbReference type="InterPro" id="IPR001341">
    <property type="entry name" value="Asp_kinase"/>
</dbReference>
<evidence type="ECO:0000256" key="7">
    <source>
        <dbReference type="ARBA" id="ARBA00022741"/>
    </source>
</evidence>
<evidence type="ECO:0000256" key="11">
    <source>
        <dbReference type="ARBA" id="ARBA00023154"/>
    </source>
</evidence>
<keyword evidence="10" id="KW-0220">Diaminopimelate biosynthesis</keyword>
<dbReference type="SUPFAM" id="SSF53633">
    <property type="entry name" value="Carbamate kinase-like"/>
    <property type="match status" value="1"/>
</dbReference>
<evidence type="ECO:0000256" key="13">
    <source>
        <dbReference type="PIRSR" id="PIRSR000726-1"/>
    </source>
</evidence>
<gene>
    <name evidence="17" type="ORF">Dm11a5_1595</name>
</gene>
<evidence type="ECO:0000256" key="1">
    <source>
        <dbReference type="ARBA" id="ARBA00004766"/>
    </source>
</evidence>
<evidence type="ECO:0000256" key="14">
    <source>
        <dbReference type="RuleBase" id="RU003448"/>
    </source>
</evidence>
<feature type="domain" description="ACT" evidence="16">
    <location>
        <begin position="264"/>
        <end position="344"/>
    </location>
</feature>
<dbReference type="SUPFAM" id="SSF55021">
    <property type="entry name" value="ACT-like"/>
    <property type="match status" value="2"/>
</dbReference>
<feature type="binding site" evidence="13">
    <location>
        <position position="179"/>
    </location>
    <ligand>
        <name>ATP</name>
        <dbReference type="ChEBI" id="CHEBI:30616"/>
    </ligand>
</feature>
<keyword evidence="11" id="KW-0457">Lysine biosynthesis</keyword>
<dbReference type="RefSeq" id="WP_034376973.1">
    <property type="nucleotide sequence ID" value="NZ_AP024514.1"/>
</dbReference>
<dbReference type="CDD" id="cd04923">
    <property type="entry name" value="ACT_AK-LysC-DapG-like_2"/>
    <property type="match status" value="1"/>
</dbReference>
<accession>A0A142VCT9</accession>
<dbReference type="InterPro" id="IPR054352">
    <property type="entry name" value="ACT_Aspartokinase"/>
</dbReference>
<evidence type="ECO:0000259" key="16">
    <source>
        <dbReference type="PROSITE" id="PS51671"/>
    </source>
</evidence>
<keyword evidence="7 13" id="KW-0547">Nucleotide-binding</keyword>
<feature type="binding site" evidence="13">
    <location>
        <begin position="173"/>
        <end position="174"/>
    </location>
    <ligand>
        <name>ATP</name>
        <dbReference type="ChEBI" id="CHEBI:30616"/>
    </ligand>
</feature>
<dbReference type="GO" id="GO:0019877">
    <property type="term" value="P:diaminopimelate biosynthetic process"/>
    <property type="evidence" value="ECO:0007669"/>
    <property type="project" value="UniProtKB-KW"/>
</dbReference>
<dbReference type="NCBIfam" id="NF005155">
    <property type="entry name" value="PRK06635.1-4"/>
    <property type="match status" value="1"/>
</dbReference>
<dbReference type="PANTHER" id="PTHR21499:SF3">
    <property type="entry name" value="ASPARTOKINASE"/>
    <property type="match status" value="1"/>
</dbReference>
<dbReference type="Gene3D" id="3.40.1160.10">
    <property type="entry name" value="Acetylglutamate kinase-like"/>
    <property type="match status" value="1"/>
</dbReference>
<evidence type="ECO:0000256" key="2">
    <source>
        <dbReference type="ARBA" id="ARBA00004986"/>
    </source>
</evidence>
<dbReference type="Pfam" id="PF22468">
    <property type="entry name" value="ACT_9"/>
    <property type="match status" value="1"/>
</dbReference>
<dbReference type="PROSITE" id="PS51671">
    <property type="entry name" value="ACT"/>
    <property type="match status" value="1"/>
</dbReference>